<dbReference type="InterPro" id="IPR011006">
    <property type="entry name" value="CheY-like_superfamily"/>
</dbReference>
<dbReference type="PROSITE" id="PS01124">
    <property type="entry name" value="HTH_ARAC_FAMILY_2"/>
    <property type="match status" value="1"/>
</dbReference>
<accession>A0A412AZ28</accession>
<dbReference type="EMBL" id="QRTC01000008">
    <property type="protein sequence ID" value="RGQ43072.1"/>
    <property type="molecule type" value="Genomic_DNA"/>
</dbReference>
<comment type="function">
    <text evidence="5">May play the central regulatory role in sporulation. It may be an element of the effector pathway responsible for the activation of sporulation genes in response to nutritional stress. Spo0A may act in concert with spo0H (a sigma factor) to control the expression of some genes that are critical to the sporulation process.</text>
</comment>
<evidence type="ECO:0000313" key="9">
    <source>
        <dbReference type="EMBL" id="RGQ43072.1"/>
    </source>
</evidence>
<protein>
    <recommendedName>
        <fullName evidence="1">Stage 0 sporulation protein A homolog</fullName>
    </recommendedName>
</protein>
<keyword evidence="3" id="KW-0238">DNA-binding</keyword>
<dbReference type="SUPFAM" id="SSF52172">
    <property type="entry name" value="CheY-like"/>
    <property type="match status" value="1"/>
</dbReference>
<dbReference type="InterPro" id="IPR020449">
    <property type="entry name" value="Tscrpt_reg_AraC-type_HTH"/>
</dbReference>
<organism evidence="9 10">
    <name type="scientific">[Clostridium] leptum</name>
    <dbReference type="NCBI Taxonomy" id="1535"/>
    <lineage>
        <taxon>Bacteria</taxon>
        <taxon>Bacillati</taxon>
        <taxon>Bacillota</taxon>
        <taxon>Clostridia</taxon>
        <taxon>Eubacteriales</taxon>
        <taxon>Oscillospiraceae</taxon>
        <taxon>Oscillospiraceae incertae sedis</taxon>
    </lineage>
</organism>
<feature type="domain" description="Response regulatory" evidence="8">
    <location>
        <begin position="3"/>
        <end position="120"/>
    </location>
</feature>
<dbReference type="GO" id="GO:0003700">
    <property type="term" value="F:DNA-binding transcription factor activity"/>
    <property type="evidence" value="ECO:0007669"/>
    <property type="project" value="InterPro"/>
</dbReference>
<dbReference type="SUPFAM" id="SSF46689">
    <property type="entry name" value="Homeodomain-like"/>
    <property type="match status" value="2"/>
</dbReference>
<dbReference type="InterPro" id="IPR009057">
    <property type="entry name" value="Homeodomain-like_sf"/>
</dbReference>
<evidence type="ECO:0000256" key="3">
    <source>
        <dbReference type="ARBA" id="ARBA00023125"/>
    </source>
</evidence>
<evidence type="ECO:0000256" key="6">
    <source>
        <dbReference type="PROSITE-ProRule" id="PRU00169"/>
    </source>
</evidence>
<dbReference type="Pfam" id="PF00072">
    <property type="entry name" value="Response_reg"/>
    <property type="match status" value="1"/>
</dbReference>
<dbReference type="InterPro" id="IPR018062">
    <property type="entry name" value="HTH_AraC-typ_CS"/>
</dbReference>
<proteinExistence type="predicted"/>
<evidence type="ECO:0000256" key="1">
    <source>
        <dbReference type="ARBA" id="ARBA00018672"/>
    </source>
</evidence>
<evidence type="ECO:0000256" key="2">
    <source>
        <dbReference type="ARBA" id="ARBA00023015"/>
    </source>
</evidence>
<evidence type="ECO:0000259" key="7">
    <source>
        <dbReference type="PROSITE" id="PS01124"/>
    </source>
</evidence>
<evidence type="ECO:0000256" key="5">
    <source>
        <dbReference type="ARBA" id="ARBA00024867"/>
    </source>
</evidence>
<dbReference type="PROSITE" id="PS50110">
    <property type="entry name" value="RESPONSE_REGULATORY"/>
    <property type="match status" value="1"/>
</dbReference>
<keyword evidence="4" id="KW-0804">Transcription</keyword>
<dbReference type="GO" id="GO:0043565">
    <property type="term" value="F:sequence-specific DNA binding"/>
    <property type="evidence" value="ECO:0007669"/>
    <property type="project" value="InterPro"/>
</dbReference>
<dbReference type="PANTHER" id="PTHR43280:SF10">
    <property type="entry name" value="REGULATORY PROTEIN POCR"/>
    <property type="match status" value="1"/>
</dbReference>
<dbReference type="Gene3D" id="3.40.50.2300">
    <property type="match status" value="1"/>
</dbReference>
<reference evidence="9 10" key="1">
    <citation type="submission" date="2018-08" db="EMBL/GenBank/DDBJ databases">
        <title>A genome reference for cultivated species of the human gut microbiota.</title>
        <authorList>
            <person name="Zou Y."/>
            <person name="Xue W."/>
            <person name="Luo G."/>
        </authorList>
    </citation>
    <scope>NUCLEOTIDE SEQUENCE [LARGE SCALE GENOMIC DNA]</scope>
    <source>
        <strain evidence="9 10">AF28-26</strain>
    </source>
</reference>
<dbReference type="CDD" id="cd17536">
    <property type="entry name" value="REC_YesN-like"/>
    <property type="match status" value="1"/>
</dbReference>
<dbReference type="SMART" id="SM00448">
    <property type="entry name" value="REC"/>
    <property type="match status" value="1"/>
</dbReference>
<feature type="domain" description="HTH araC/xylS-type" evidence="7">
    <location>
        <begin position="145"/>
        <end position="243"/>
    </location>
</feature>
<dbReference type="Gene3D" id="1.10.10.60">
    <property type="entry name" value="Homeodomain-like"/>
    <property type="match status" value="2"/>
</dbReference>
<dbReference type="SMART" id="SM00342">
    <property type="entry name" value="HTH_ARAC"/>
    <property type="match status" value="1"/>
</dbReference>
<dbReference type="Pfam" id="PF12833">
    <property type="entry name" value="HTH_18"/>
    <property type="match status" value="1"/>
</dbReference>
<evidence type="ECO:0000259" key="8">
    <source>
        <dbReference type="PROSITE" id="PS50110"/>
    </source>
</evidence>
<dbReference type="Proteomes" id="UP000284751">
    <property type="component" value="Unassembled WGS sequence"/>
</dbReference>
<dbReference type="InterPro" id="IPR018060">
    <property type="entry name" value="HTH_AraC"/>
</dbReference>
<keyword evidence="2" id="KW-0805">Transcription regulation</keyword>
<gene>
    <name evidence="9" type="ORF">DWY99_03525</name>
</gene>
<dbReference type="PROSITE" id="PS00041">
    <property type="entry name" value="HTH_ARAC_FAMILY_1"/>
    <property type="match status" value="1"/>
</dbReference>
<name>A0A412AZ28_9FIRM</name>
<dbReference type="InterPro" id="IPR001789">
    <property type="entry name" value="Sig_transdc_resp-reg_receiver"/>
</dbReference>
<dbReference type="PRINTS" id="PR00032">
    <property type="entry name" value="HTHARAC"/>
</dbReference>
<keyword evidence="6" id="KW-0597">Phosphoprotein</keyword>
<dbReference type="PANTHER" id="PTHR43280">
    <property type="entry name" value="ARAC-FAMILY TRANSCRIPTIONAL REGULATOR"/>
    <property type="match status" value="1"/>
</dbReference>
<evidence type="ECO:0000313" key="10">
    <source>
        <dbReference type="Proteomes" id="UP000284751"/>
    </source>
</evidence>
<evidence type="ECO:0000256" key="4">
    <source>
        <dbReference type="ARBA" id="ARBA00023163"/>
    </source>
</evidence>
<comment type="caution">
    <text evidence="9">The sequence shown here is derived from an EMBL/GenBank/DDBJ whole genome shotgun (WGS) entry which is preliminary data.</text>
</comment>
<dbReference type="AlphaFoldDB" id="A0A412AZ28"/>
<sequence length="244" mass="27961">MYSALIVDDEAPARQLLKALGRWNDIHVTNIYEADSAQEGLTIAQIMKPDIILCDMQMPVQDGVYFLKELEKNLKLPKVLVISGYTSFEYTHQAIVSKVFNYLVKPINRVELNKNLFEMINALEEERANKTPELPPDAGDFDVITSIKQYVEKNYSQPLSLEQLSSHFYISKEHISRCFKKKYGIGLFDFVNECRMSEVKKLLKATSCSVDEIAEKTGYSCGNYLSKAFKKQFGITPGEYRFHD</sequence>
<feature type="modified residue" description="4-aspartylphosphate" evidence="6">
    <location>
        <position position="55"/>
    </location>
</feature>
<dbReference type="GO" id="GO:0000160">
    <property type="term" value="P:phosphorelay signal transduction system"/>
    <property type="evidence" value="ECO:0007669"/>
    <property type="project" value="InterPro"/>
</dbReference>